<dbReference type="NCBIfam" id="TIGR00259">
    <property type="entry name" value="thylakoid_BtpA"/>
    <property type="match status" value="1"/>
</dbReference>
<organism evidence="2 3">
    <name type="scientific">Mesorhizobium marinum</name>
    <dbReference type="NCBI Taxonomy" id="3228790"/>
    <lineage>
        <taxon>Bacteria</taxon>
        <taxon>Pseudomonadati</taxon>
        <taxon>Pseudomonadota</taxon>
        <taxon>Alphaproteobacteria</taxon>
        <taxon>Hyphomicrobiales</taxon>
        <taxon>Phyllobacteriaceae</taxon>
        <taxon>Mesorhizobium</taxon>
    </lineage>
</organism>
<dbReference type="Pfam" id="PF03437">
    <property type="entry name" value="BtpA"/>
    <property type="match status" value="1"/>
</dbReference>
<proteinExistence type="inferred from homology"/>
<evidence type="ECO:0000313" key="2">
    <source>
        <dbReference type="EMBL" id="MEW9804687.1"/>
    </source>
</evidence>
<keyword evidence="3" id="KW-1185">Reference proteome</keyword>
<accession>A0ABV3QVJ2</accession>
<dbReference type="SUPFAM" id="SSF51366">
    <property type="entry name" value="Ribulose-phoshate binding barrel"/>
    <property type="match status" value="1"/>
</dbReference>
<reference evidence="2 3" key="1">
    <citation type="submission" date="2024-06" db="EMBL/GenBank/DDBJ databases">
        <authorList>
            <person name="Tuo L."/>
        </authorList>
    </citation>
    <scope>NUCLEOTIDE SEQUENCE [LARGE SCALE GENOMIC DNA]</scope>
    <source>
        <strain evidence="2 3">ZMM04-5</strain>
    </source>
</reference>
<comment type="caution">
    <text evidence="2">The sequence shown here is derived from an EMBL/GenBank/DDBJ whole genome shotgun (WGS) entry which is preliminary data.</text>
</comment>
<dbReference type="Proteomes" id="UP001556196">
    <property type="component" value="Unassembled WGS sequence"/>
</dbReference>
<dbReference type="InterPro" id="IPR011060">
    <property type="entry name" value="RibuloseP-bd_barrel"/>
</dbReference>
<sequence length="282" mass="29708">MQISGSRPSALEAIFNTRIPLIGDVHLPPLPGTPRYRSETMIAIIDRALRDAEAFEKGGMDGIILENHGDIPFLKPNEIGPEIIAAMAAIAARVADAAGVPVGINLLANASLGALAIAKASGGRFIRVNQWVNAYVSNEGLVEGESARALRYRKQIAAEDIAIFADVHVKHGSHAIVSDRPVREQAGDVEFYDADVAIATGNRTGEAVPQDEISAIREGTRLPVIAGSGITVGNASTILPLLDGAIVGSSLKQGGVWWNPVELGRVKALVEAVKPLRTGSPR</sequence>
<evidence type="ECO:0000313" key="3">
    <source>
        <dbReference type="Proteomes" id="UP001556196"/>
    </source>
</evidence>
<dbReference type="PANTHER" id="PTHR21381:SF3">
    <property type="entry name" value="SGC REGION PROTEIN SGCQ-RELATED"/>
    <property type="match status" value="1"/>
</dbReference>
<name>A0ABV3QVJ2_9HYPH</name>
<dbReference type="RefSeq" id="WP_367721727.1">
    <property type="nucleotide sequence ID" value="NZ_JBFOCI010000001.1"/>
</dbReference>
<gene>
    <name evidence="2" type="ORF">ABUE31_01655</name>
</gene>
<dbReference type="InterPro" id="IPR005137">
    <property type="entry name" value="BtpA"/>
</dbReference>
<dbReference type="PIRSF" id="PIRSF005956">
    <property type="entry name" value="BtpA"/>
    <property type="match status" value="1"/>
</dbReference>
<evidence type="ECO:0000256" key="1">
    <source>
        <dbReference type="ARBA" id="ARBA00006007"/>
    </source>
</evidence>
<comment type="similarity">
    <text evidence="1">Belongs to the BtpA family.</text>
</comment>
<dbReference type="PANTHER" id="PTHR21381">
    <property type="entry name" value="ZGC:162297"/>
    <property type="match status" value="1"/>
</dbReference>
<dbReference type="EMBL" id="JBFOCI010000001">
    <property type="protein sequence ID" value="MEW9804687.1"/>
    <property type="molecule type" value="Genomic_DNA"/>
</dbReference>
<protein>
    <submittedName>
        <fullName evidence="2">BtpA/SgcQ family protein</fullName>
    </submittedName>
</protein>